<dbReference type="Pfam" id="PF26226">
    <property type="entry name" value="DUF8052"/>
    <property type="match status" value="1"/>
</dbReference>
<dbReference type="EMBL" id="DWVZ01000184">
    <property type="protein sequence ID" value="HJC64570.1"/>
    <property type="molecule type" value="Genomic_DNA"/>
</dbReference>
<reference evidence="2" key="1">
    <citation type="journal article" date="2021" name="PeerJ">
        <title>Extensive microbial diversity within the chicken gut microbiome revealed by metagenomics and culture.</title>
        <authorList>
            <person name="Gilroy R."/>
            <person name="Ravi A."/>
            <person name="Getino M."/>
            <person name="Pursley I."/>
            <person name="Horton D.L."/>
            <person name="Alikhan N.F."/>
            <person name="Baker D."/>
            <person name="Gharbi K."/>
            <person name="Hall N."/>
            <person name="Watson M."/>
            <person name="Adriaenssens E.M."/>
            <person name="Foster-Nyarko E."/>
            <person name="Jarju S."/>
            <person name="Secka A."/>
            <person name="Antonio M."/>
            <person name="Oren A."/>
            <person name="Chaudhuri R.R."/>
            <person name="La Ragione R."/>
            <person name="Hildebrand F."/>
            <person name="Pallen M.J."/>
        </authorList>
    </citation>
    <scope>NUCLEOTIDE SEQUENCE</scope>
    <source>
        <strain evidence="2">ChiBcec2-3848</strain>
    </source>
</reference>
<dbReference type="Proteomes" id="UP000823886">
    <property type="component" value="Unassembled WGS sequence"/>
</dbReference>
<organism evidence="2 3">
    <name type="scientific">Candidatus Blautia merdavium</name>
    <dbReference type="NCBI Taxonomy" id="2838494"/>
    <lineage>
        <taxon>Bacteria</taxon>
        <taxon>Bacillati</taxon>
        <taxon>Bacillota</taxon>
        <taxon>Clostridia</taxon>
        <taxon>Lachnospirales</taxon>
        <taxon>Lachnospiraceae</taxon>
        <taxon>Blautia</taxon>
    </lineage>
</organism>
<name>A0A9D2TBP5_9FIRM</name>
<gene>
    <name evidence="2" type="ORF">H9753_13315</name>
</gene>
<evidence type="ECO:0000313" key="2">
    <source>
        <dbReference type="EMBL" id="HJC64570.1"/>
    </source>
</evidence>
<feature type="domain" description="DUF8052" evidence="1">
    <location>
        <begin position="9"/>
        <end position="164"/>
    </location>
</feature>
<dbReference type="InterPro" id="IPR058365">
    <property type="entry name" value="DUF8052"/>
</dbReference>
<evidence type="ECO:0000259" key="1">
    <source>
        <dbReference type="Pfam" id="PF26226"/>
    </source>
</evidence>
<reference evidence="2" key="2">
    <citation type="submission" date="2021-04" db="EMBL/GenBank/DDBJ databases">
        <authorList>
            <person name="Gilroy R."/>
        </authorList>
    </citation>
    <scope>NUCLEOTIDE SEQUENCE</scope>
    <source>
        <strain evidence="2">ChiBcec2-3848</strain>
    </source>
</reference>
<accession>A0A9D2TBP5</accession>
<protein>
    <recommendedName>
        <fullName evidence="1">DUF8052 domain-containing protein</fullName>
    </recommendedName>
</protein>
<comment type="caution">
    <text evidence="2">The sequence shown here is derived from an EMBL/GenBank/DDBJ whole genome shotgun (WGS) entry which is preliminary data.</text>
</comment>
<sequence>MESILLGQLEKLLNAYSHLYDIERDVTVDGQNFPAAATYYLRDENYLISRKHVLSAVEQHEYVYFHLTSHLDKHELQTMIDAARQDGLRKVHPSKEHMFSYITLIVLADTIDPEALRLIRKTRIRKNYLLTLHGWMEFRLAAMETSSNRFFSNAAGRETKKILESNFLSSRRSRTPLRRKKERSN</sequence>
<dbReference type="AlphaFoldDB" id="A0A9D2TBP5"/>
<proteinExistence type="predicted"/>
<evidence type="ECO:0000313" key="3">
    <source>
        <dbReference type="Proteomes" id="UP000823886"/>
    </source>
</evidence>